<sequence length="402" mass="42136">MKARIKLPAGAKTVLPAVAMTAVSMVLTLAVVVMWLGPSIHEGVALVVGLGIDGGWLATLAYERRLAAQGDHSNVVTGVGWCFGLIAAGVLVAHALTTGSAGAWLAVAWLPIAAKALWLVHGLWERTALTSTALEEIRGIQQEARDKAAVDRARLRATAGAEATRLTAVTDAGARVARVQAKTAKTLSRAWSKLETAQAGEDTGRALASVASRTTSGAAPRWELPVWGPTEPVAAPSIPSIDPADDDSANAEESAQTKRIRSTADLPESTPVTATLTRLPVPDPVPANMGKSSLLLKPVPALTAPTGSTPPESTRSGRPLAAESTRPAVRATYRVPESAKSPRVKRTPEQLLDEARTLTANWPQIHLTGERLRRELHVSPANARILRDALLAERAAAAGTVS</sequence>
<keyword evidence="2" id="KW-1133">Transmembrane helix</keyword>
<dbReference type="EMBL" id="AWQX01000238">
    <property type="protein sequence ID" value="EST25792.1"/>
    <property type="molecule type" value="Genomic_DNA"/>
</dbReference>
<organism evidence="3 4">
    <name type="scientific">Streptomyces roseochromogenus subsp. oscitans DS 12.976</name>
    <dbReference type="NCBI Taxonomy" id="1352936"/>
    <lineage>
        <taxon>Bacteria</taxon>
        <taxon>Bacillati</taxon>
        <taxon>Actinomycetota</taxon>
        <taxon>Actinomycetes</taxon>
        <taxon>Kitasatosporales</taxon>
        <taxon>Streptomycetaceae</taxon>
        <taxon>Streptomyces</taxon>
    </lineage>
</organism>
<evidence type="ECO:0000256" key="1">
    <source>
        <dbReference type="SAM" id="MobiDB-lite"/>
    </source>
</evidence>
<comment type="caution">
    <text evidence="3">The sequence shown here is derived from an EMBL/GenBank/DDBJ whole genome shotgun (WGS) entry which is preliminary data.</text>
</comment>
<feature type="region of interest" description="Disordered" evidence="1">
    <location>
        <begin position="221"/>
        <end position="284"/>
    </location>
</feature>
<keyword evidence="2" id="KW-0812">Transmembrane</keyword>
<dbReference type="OrthoDB" id="4305223at2"/>
<evidence type="ECO:0000313" key="3">
    <source>
        <dbReference type="EMBL" id="EST25792.1"/>
    </source>
</evidence>
<keyword evidence="2" id="KW-0472">Membrane</keyword>
<feature type="transmembrane region" description="Helical" evidence="2">
    <location>
        <begin position="14"/>
        <end position="37"/>
    </location>
</feature>
<feature type="region of interest" description="Disordered" evidence="1">
    <location>
        <begin position="301"/>
        <end position="347"/>
    </location>
</feature>
<proteinExistence type="predicted"/>
<dbReference type="AlphaFoldDB" id="V6K101"/>
<dbReference type="PATRIC" id="fig|1352936.5.peg.5859"/>
<dbReference type="HOGENOM" id="CLU_760581_0_0_11"/>
<dbReference type="Proteomes" id="UP000017984">
    <property type="component" value="Chromosome"/>
</dbReference>
<feature type="transmembrane region" description="Helical" evidence="2">
    <location>
        <begin position="43"/>
        <end position="62"/>
    </location>
</feature>
<evidence type="ECO:0000313" key="4">
    <source>
        <dbReference type="Proteomes" id="UP000017984"/>
    </source>
</evidence>
<keyword evidence="4" id="KW-1185">Reference proteome</keyword>
<protein>
    <recommendedName>
        <fullName evidence="5">Protein spdB</fullName>
    </recommendedName>
</protein>
<feature type="compositionally biased region" description="Polar residues" evidence="1">
    <location>
        <begin position="305"/>
        <end position="316"/>
    </location>
</feature>
<evidence type="ECO:0008006" key="5">
    <source>
        <dbReference type="Google" id="ProtNLM"/>
    </source>
</evidence>
<feature type="transmembrane region" description="Helical" evidence="2">
    <location>
        <begin position="102"/>
        <end position="120"/>
    </location>
</feature>
<gene>
    <name evidence="3" type="ORF">M878_28060</name>
</gene>
<evidence type="ECO:0000256" key="2">
    <source>
        <dbReference type="SAM" id="Phobius"/>
    </source>
</evidence>
<name>V6K101_STRRC</name>
<feature type="transmembrane region" description="Helical" evidence="2">
    <location>
        <begin position="74"/>
        <end position="96"/>
    </location>
</feature>
<accession>V6K101</accession>
<dbReference type="STRING" id="1352936.M878_28060"/>
<reference evidence="3 4" key="1">
    <citation type="journal article" date="2014" name="Genome Announc.">
        <title>Draft Genome Sequence of Streptomyces roseochromogenes subsp. oscitans DS 12.976, Producer of the Aminocoumarin Antibiotic Clorobiocin.</title>
        <authorList>
            <person name="Ruckert C."/>
            <person name="Kalinowski J."/>
            <person name="Heide L."/>
            <person name="Apel A.K."/>
        </authorList>
    </citation>
    <scope>NUCLEOTIDE SEQUENCE [LARGE SCALE GENOMIC DNA]</scope>
    <source>
        <strain evidence="3 4">DS 12.976</strain>
    </source>
</reference>